<name>A0A7Z2YG16_9VIBR</name>
<dbReference type="EMBL" id="CP047476">
    <property type="protein sequence ID" value="QIA66033.1"/>
    <property type="molecule type" value="Genomic_DNA"/>
</dbReference>
<sequence>MEQRERIENFSWVLSDLIIDLGTSSKYYRECISSSDYEPLKNKYHLGQVRMCHMWTIVSLSKLCEALKGYADELKLCCTEDIVKSTWKFKAEIEEKRVYEFRSKYAAHVFDKDTNQPLDLKTGYSKLTSIVGNTTDEVMEFYDWINPRVETNNDLLSQLVKINGCLERYLGGISSRK</sequence>
<accession>A0A7Z2YG16</accession>
<dbReference type="KEGG" id="vas:GT360_21310"/>
<dbReference type="RefSeq" id="WP_164650978.1">
    <property type="nucleotide sequence ID" value="NZ_CP047476.1"/>
</dbReference>
<dbReference type="Gene3D" id="1.20.120.1060">
    <property type="match status" value="1"/>
</dbReference>
<evidence type="ECO:0008006" key="3">
    <source>
        <dbReference type="Google" id="ProtNLM"/>
    </source>
</evidence>
<evidence type="ECO:0000313" key="2">
    <source>
        <dbReference type="Proteomes" id="UP000464262"/>
    </source>
</evidence>
<dbReference type="AlphaFoldDB" id="A0A7Z2YG16"/>
<organism evidence="1 2">
    <name type="scientific">Vibrio astriarenae</name>
    <dbReference type="NCBI Taxonomy" id="1481923"/>
    <lineage>
        <taxon>Bacteria</taxon>
        <taxon>Pseudomonadati</taxon>
        <taxon>Pseudomonadota</taxon>
        <taxon>Gammaproteobacteria</taxon>
        <taxon>Vibrionales</taxon>
        <taxon>Vibrionaceae</taxon>
        <taxon>Vibrio</taxon>
    </lineage>
</organism>
<reference evidence="1 2" key="1">
    <citation type="submission" date="2020-01" db="EMBL/GenBank/DDBJ databases">
        <title>Whole genome and functional gene identification of agarase of Vibrio HN897.</title>
        <authorList>
            <person name="Liu Y."/>
            <person name="Zhao Z."/>
        </authorList>
    </citation>
    <scope>NUCLEOTIDE SEQUENCE [LARGE SCALE GENOMIC DNA]</scope>
    <source>
        <strain evidence="1 2">HN897</strain>
    </source>
</reference>
<evidence type="ECO:0000313" key="1">
    <source>
        <dbReference type="EMBL" id="QIA66033.1"/>
    </source>
</evidence>
<keyword evidence="2" id="KW-1185">Reference proteome</keyword>
<dbReference type="Proteomes" id="UP000464262">
    <property type="component" value="Chromosome 2"/>
</dbReference>
<proteinExistence type="predicted"/>
<protein>
    <recommendedName>
        <fullName evidence="3">HEPN AbiU2-like domain-containing protein</fullName>
    </recommendedName>
</protein>
<gene>
    <name evidence="1" type="ORF">GT360_21310</name>
</gene>